<evidence type="ECO:0000313" key="2">
    <source>
        <dbReference type="Proteomes" id="UP001163046"/>
    </source>
</evidence>
<comment type="caution">
    <text evidence="1">The sequence shown here is derived from an EMBL/GenBank/DDBJ whole genome shotgun (WGS) entry which is preliminary data.</text>
</comment>
<sequence length="152" mass="17664">MPAHFRAVDNAVEKVKKVKEYVENGLGVTLDVALDLEEVCKESERVRELEDTMLQYVGMEREMDQWVKAVDLAKTEFNRQYNASSDNIPNIEEIFKQQLNSLEAGNSDTTWTVTRRSKNLGKRFGIFIIKGNRCQMLTHRREEGMKILLCHR</sequence>
<organism evidence="1 2">
    <name type="scientific">Desmophyllum pertusum</name>
    <dbReference type="NCBI Taxonomy" id="174260"/>
    <lineage>
        <taxon>Eukaryota</taxon>
        <taxon>Metazoa</taxon>
        <taxon>Cnidaria</taxon>
        <taxon>Anthozoa</taxon>
        <taxon>Hexacorallia</taxon>
        <taxon>Scleractinia</taxon>
        <taxon>Caryophylliina</taxon>
        <taxon>Caryophylliidae</taxon>
        <taxon>Desmophyllum</taxon>
    </lineage>
</organism>
<dbReference type="GO" id="GO:0016874">
    <property type="term" value="F:ligase activity"/>
    <property type="evidence" value="ECO:0007669"/>
    <property type="project" value="UniProtKB-KW"/>
</dbReference>
<name>A0A9W9Y8V7_9CNID</name>
<dbReference type="EMBL" id="MU827807">
    <property type="protein sequence ID" value="KAJ7325650.1"/>
    <property type="molecule type" value="Genomic_DNA"/>
</dbReference>
<evidence type="ECO:0000313" key="1">
    <source>
        <dbReference type="EMBL" id="KAJ7325650.1"/>
    </source>
</evidence>
<proteinExistence type="predicted"/>
<gene>
    <name evidence="1" type="primary">NSMCE2</name>
    <name evidence="1" type="ORF">OS493_029514</name>
</gene>
<protein>
    <submittedName>
        <fullName evidence="1">E3 SUMO-protein ligase NSE2</fullName>
    </submittedName>
</protein>
<accession>A0A9W9Y8V7</accession>
<keyword evidence="2" id="KW-1185">Reference proteome</keyword>
<keyword evidence="1" id="KW-0436">Ligase</keyword>
<dbReference type="Proteomes" id="UP001163046">
    <property type="component" value="Unassembled WGS sequence"/>
</dbReference>
<dbReference type="OrthoDB" id="26899at2759"/>
<dbReference type="AlphaFoldDB" id="A0A9W9Y8V7"/>
<reference evidence="1" key="1">
    <citation type="submission" date="2023-01" db="EMBL/GenBank/DDBJ databases">
        <title>Genome assembly of the deep-sea coral Lophelia pertusa.</title>
        <authorList>
            <person name="Herrera S."/>
            <person name="Cordes E."/>
        </authorList>
    </citation>
    <scope>NUCLEOTIDE SEQUENCE</scope>
    <source>
        <strain evidence="1">USNM1676648</strain>
        <tissue evidence="1">Polyp</tissue>
    </source>
</reference>